<accession>A0AC60A9F8</accession>
<organism evidence="1 2">
    <name type="scientific">Rangifer tarandus platyrhynchus</name>
    <name type="common">Svalbard reindeer</name>
    <dbReference type="NCBI Taxonomy" id="3082113"/>
    <lineage>
        <taxon>Eukaryota</taxon>
        <taxon>Metazoa</taxon>
        <taxon>Chordata</taxon>
        <taxon>Craniata</taxon>
        <taxon>Vertebrata</taxon>
        <taxon>Euteleostomi</taxon>
        <taxon>Mammalia</taxon>
        <taxon>Eutheria</taxon>
        <taxon>Laurasiatheria</taxon>
        <taxon>Artiodactyla</taxon>
        <taxon>Ruminantia</taxon>
        <taxon>Pecora</taxon>
        <taxon>Cervidae</taxon>
        <taxon>Odocoileinae</taxon>
        <taxon>Rangifer</taxon>
    </lineage>
</organism>
<dbReference type="Proteomes" id="UP001162501">
    <property type="component" value="Chromosome 9"/>
</dbReference>
<sequence>MLSGAQDLKKVSSLYQVLSVLTPKLDVGSAAIFSRNTGGVAEVRFTFPSSTRCVPTGHEASHHAMPLPPPCPQACGLRGLVVALLSFQKEN</sequence>
<evidence type="ECO:0000313" key="1">
    <source>
        <dbReference type="EMBL" id="CAN0572187.1"/>
    </source>
</evidence>
<reference evidence="1" key="2">
    <citation type="submission" date="2025-03" db="EMBL/GenBank/DDBJ databases">
        <authorList>
            <consortium name="ELIXIR-Norway"/>
            <consortium name="Elixir Norway"/>
        </authorList>
    </citation>
    <scope>NUCLEOTIDE SEQUENCE</scope>
</reference>
<dbReference type="EMBL" id="OX596093">
    <property type="protein sequence ID" value="CAN0572187.1"/>
    <property type="molecule type" value="Genomic_DNA"/>
</dbReference>
<name>A0AC60A9F8_RANTA</name>
<proteinExistence type="predicted"/>
<gene>
    <name evidence="1" type="ORF">MRATA1EN22A_LOCUS28431</name>
</gene>
<evidence type="ECO:0000313" key="2">
    <source>
        <dbReference type="Proteomes" id="UP001162501"/>
    </source>
</evidence>
<reference evidence="1" key="1">
    <citation type="submission" date="2023-05" db="EMBL/GenBank/DDBJ databases">
        <authorList>
            <consortium name="ELIXIR-Norway"/>
        </authorList>
    </citation>
    <scope>NUCLEOTIDE SEQUENCE</scope>
</reference>
<protein>
    <submittedName>
        <fullName evidence="1">Uncharacterized protein</fullName>
    </submittedName>
</protein>